<keyword evidence="7" id="KW-0862">Zinc</keyword>
<dbReference type="SMART" id="SM00663">
    <property type="entry name" value="RPOLA_N"/>
    <property type="match status" value="1"/>
</dbReference>
<dbReference type="InterPro" id="IPR007066">
    <property type="entry name" value="RNA_pol_Rpb1_3"/>
</dbReference>
<comment type="caution">
    <text evidence="10">The sequence shown here is derived from an EMBL/GenBank/DDBJ whole genome shotgun (WGS) entry which is preliminary data.</text>
</comment>
<keyword evidence="1 7" id="KW-0240">DNA-directed RNA polymerase</keyword>
<evidence type="ECO:0000256" key="8">
    <source>
        <dbReference type="RuleBase" id="RU004279"/>
    </source>
</evidence>
<dbReference type="Gene3D" id="4.10.860.120">
    <property type="entry name" value="RNA polymerase II, clamp domain"/>
    <property type="match status" value="1"/>
</dbReference>
<evidence type="ECO:0000313" key="11">
    <source>
        <dbReference type="Proteomes" id="UP000555393"/>
    </source>
</evidence>
<dbReference type="HAMAP" id="MF_01322">
    <property type="entry name" value="RNApol_bact_RpoC"/>
    <property type="match status" value="1"/>
</dbReference>
<dbReference type="Gene3D" id="1.10.274.100">
    <property type="entry name" value="RNA polymerase Rpb1, domain 3"/>
    <property type="match status" value="2"/>
</dbReference>
<comment type="catalytic activity">
    <reaction evidence="6 7 8">
        <text>RNA(n) + a ribonucleoside 5'-triphosphate = RNA(n+1) + diphosphate</text>
        <dbReference type="Rhea" id="RHEA:21248"/>
        <dbReference type="Rhea" id="RHEA-COMP:14527"/>
        <dbReference type="Rhea" id="RHEA-COMP:17342"/>
        <dbReference type="ChEBI" id="CHEBI:33019"/>
        <dbReference type="ChEBI" id="CHEBI:61557"/>
        <dbReference type="ChEBI" id="CHEBI:140395"/>
        <dbReference type="EC" id="2.7.7.6"/>
    </reaction>
</comment>
<dbReference type="Pfam" id="PF04983">
    <property type="entry name" value="RNA_pol_Rpb1_3"/>
    <property type="match status" value="1"/>
</dbReference>
<feature type="binding site" evidence="7">
    <location>
        <position position="89"/>
    </location>
    <ligand>
        <name>Zn(2+)</name>
        <dbReference type="ChEBI" id="CHEBI:29105"/>
        <label>1</label>
    </ligand>
</feature>
<dbReference type="InterPro" id="IPR007081">
    <property type="entry name" value="RNA_pol_Rpb1_5"/>
</dbReference>
<comment type="cofactor">
    <cofactor evidence="7">
        <name>Mg(2+)</name>
        <dbReference type="ChEBI" id="CHEBI:18420"/>
    </cofactor>
    <text evidence="7">Binds 1 Mg(2+) ion per subunit.</text>
</comment>
<comment type="function">
    <text evidence="7 8">DNA-dependent RNA polymerase catalyzes the transcription of DNA into RNA using the four ribonucleoside triphosphates as substrates.</text>
</comment>
<dbReference type="InterPro" id="IPR045867">
    <property type="entry name" value="DNA-dir_RpoC_beta_prime"/>
</dbReference>
<dbReference type="Proteomes" id="UP000555393">
    <property type="component" value="Unassembled WGS sequence"/>
</dbReference>
<dbReference type="CDD" id="cd01609">
    <property type="entry name" value="RNAP_beta'_N"/>
    <property type="match status" value="1"/>
</dbReference>
<keyword evidence="7" id="KW-0460">Magnesium</keyword>
<dbReference type="Gene3D" id="1.10.40.90">
    <property type="match status" value="1"/>
</dbReference>
<dbReference type="PANTHER" id="PTHR19376">
    <property type="entry name" value="DNA-DIRECTED RNA POLYMERASE"/>
    <property type="match status" value="1"/>
</dbReference>
<dbReference type="EC" id="2.7.7.6" evidence="7"/>
<dbReference type="Gene3D" id="2.40.40.20">
    <property type="match status" value="1"/>
</dbReference>
<feature type="binding site" evidence="7">
    <location>
        <position position="464"/>
    </location>
    <ligand>
        <name>Mg(2+)</name>
        <dbReference type="ChEBI" id="CHEBI:18420"/>
    </ligand>
</feature>
<feature type="binding site" evidence="7">
    <location>
        <position position="86"/>
    </location>
    <ligand>
        <name>Zn(2+)</name>
        <dbReference type="ChEBI" id="CHEBI:29105"/>
        <label>1</label>
    </ligand>
</feature>
<comment type="similarity">
    <text evidence="7 8">Belongs to the RNA polymerase beta' chain family.</text>
</comment>
<evidence type="ECO:0000256" key="6">
    <source>
        <dbReference type="ARBA" id="ARBA00048552"/>
    </source>
</evidence>
<dbReference type="NCBIfam" id="TIGR02386">
    <property type="entry name" value="rpoC_TIGR"/>
    <property type="match status" value="1"/>
</dbReference>
<evidence type="ECO:0000256" key="7">
    <source>
        <dbReference type="HAMAP-Rule" id="MF_01322"/>
    </source>
</evidence>
<reference evidence="10 11" key="1">
    <citation type="submission" date="2020-08" db="EMBL/GenBank/DDBJ databases">
        <title>Genomic Encyclopedia of Type Strains, Phase IV (KMG-IV): sequencing the most valuable type-strain genomes for metagenomic binning, comparative biology and taxonomic classification.</title>
        <authorList>
            <person name="Goeker M."/>
        </authorList>
    </citation>
    <scope>NUCLEOTIDE SEQUENCE [LARGE SCALE GENOMIC DNA]</scope>
    <source>
        <strain evidence="10 11">DSM 22336</strain>
    </source>
</reference>
<dbReference type="InterPro" id="IPR038120">
    <property type="entry name" value="Rpb1_funnel_sf"/>
</dbReference>
<dbReference type="Pfam" id="PF04997">
    <property type="entry name" value="RNA_pol_Rpb1_1"/>
    <property type="match status" value="1"/>
</dbReference>
<dbReference type="Gene3D" id="1.10.1790.20">
    <property type="match status" value="1"/>
</dbReference>
<feature type="domain" description="RNA polymerase N-terminal" evidence="9">
    <location>
        <begin position="237"/>
        <end position="516"/>
    </location>
</feature>
<sequence>MNQEVMNLFNPQAPAQTFDSIRISIASPEKILSWSYGEIKKPETINYRTFKPERDGLFCARIFGPIKDYECLCGKYKRMKYKGIICEKCGVEVTLSRVRRERMGHIELAAPVAHIWFLKSLPSRIGTLMDMTLKDIERVLYFENYIVTEPGLTSLKEHQLLSEEEYMIAVDEFGEDQFTALIGAEAIYEMLAAMDLAKIAADLRVELAETTSELKTKKLMRRLKIVENFMESGNRPEWMIMKTVPVIPPDLRPLVPLDGGRFATSDLNDLYRRVINRNNRLKRLIELRAPGIIIRNEKRMLQEAVDALFDNGRRGRVITGANKRPLKSLSDMLKGKQGRFRQNLLGKRVDYSGRSVIVTGPELKLHQCGLPKKMALELFKPFIYARLDAKGFSSTVKQAKKLVEKERPEVWDILDEVIREHPVLLNRAPTLHRLGIQAFEPVLIEGKAIQLHPLVCTAFNADFDGDQMAVHVPLSLEAQLEARVLMMSTNNILHPANGLPIIVPSQDMVLGLYYLSIVADNEPGQGMVFADMGELHHALESKVITLHTKIKGRYKTVDADGNPVSKIYDTTPGRLILGELLPKNVNVPFDICNQEMTKKNISKMIDLVYRHCGQKETVIFCDRVMQLGFAHACRAGISFGKDDMVIPDTKAKIVADTEALATEYEQQYNDGLITQGEKYNKVVDAWGKATDKITEEMMARIKAVEFDPVTGRQKQMNSIYMMSHSGARGSVNQMRQLGGMRGLMAKPSGEIIETPIISNFKEGLTVNEYFNSTHGARKGLADTALKTANSGYLTRRLVDVAQDAIISEVDCGADIGLTMQPIVDAGQIVASIGQRVLGRTALDAILHPLTAEVIVEAGQMIEEQHVDLIEKAGIQSIRIRSALTCQTRNGVCAKCYGRDLARGTPVNQGEAVGVIAAQSIGEPGTQLTMRTFHLGGTAQVVDSSYLEASYEGTVTLRNRNVVRNSDGQLVVMGRNMAVVIMDAGGKERASHRVTYGSRLFVDEGDAVRRGQRIAEWDPYTRPIVTEVEGIAEFEDLVDGLSVQETTDESTGITKRVVIDWRSTPRGADLKPALVIKDKSGKIAKLSKGGEARFQLSVETILSIEPGATVKAGDVIARLPLESAKTKDITGGLPRVAELFEARRPKDHAIIAEIDGTIRFGRDYKNKRRIVIEPSDSTIEPAEYLIPKGKPFHLQDGDAIEKGDYILDGNPAPHDILAIKGVEALASYLVNEIQEVYRLQGVLINDKHIEVIVRQMLQKVEITESGDSGYIPGDHVDRIELDEINDRLIEEGKKPGVGTPVLLGITKASLQTPSFISAASFQETTRVLTEAAVAGKMDTLQGLKENVIVGRLIPAGTGGMTNQIRRIASARDELIIDERKKSSGAATADAMLVDMTKGAAE</sequence>
<dbReference type="PANTHER" id="PTHR19376:SF54">
    <property type="entry name" value="DNA-DIRECTED RNA POLYMERASE SUBUNIT BETA"/>
    <property type="match status" value="1"/>
</dbReference>
<evidence type="ECO:0000256" key="4">
    <source>
        <dbReference type="ARBA" id="ARBA00022723"/>
    </source>
</evidence>
<name>A0A841LT36_9HYPH</name>
<evidence type="ECO:0000256" key="1">
    <source>
        <dbReference type="ARBA" id="ARBA00022478"/>
    </source>
</evidence>
<dbReference type="InterPro" id="IPR000722">
    <property type="entry name" value="RNA_pol_asu"/>
</dbReference>
<dbReference type="InterPro" id="IPR044893">
    <property type="entry name" value="RNA_pol_Rpb1_clamp_domain"/>
</dbReference>
<comment type="subunit">
    <text evidence="7">The RNAP catalytic core consists of 2 alpha, 1 beta, 1 beta' and 1 omega subunit. When a sigma factor is associated with the core the holoenzyme is formed, which can initiate transcription.</text>
</comment>
<dbReference type="GO" id="GO:0006351">
    <property type="term" value="P:DNA-templated transcription"/>
    <property type="evidence" value="ECO:0007669"/>
    <property type="project" value="UniProtKB-UniRule"/>
</dbReference>
<feature type="binding site" evidence="7">
    <location>
        <position position="462"/>
    </location>
    <ligand>
        <name>Mg(2+)</name>
        <dbReference type="ChEBI" id="CHEBI:18420"/>
    </ligand>
</feature>
<feature type="binding site" evidence="7">
    <location>
        <position position="892"/>
    </location>
    <ligand>
        <name>Zn(2+)</name>
        <dbReference type="ChEBI" id="CHEBI:29105"/>
        <label>2</label>
    </ligand>
</feature>
<dbReference type="InterPro" id="IPR007083">
    <property type="entry name" value="RNA_pol_Rpb1_4"/>
</dbReference>
<dbReference type="InterPro" id="IPR042102">
    <property type="entry name" value="RNA_pol_Rpb1_3_sf"/>
</dbReference>
<feature type="binding site" evidence="7">
    <location>
        <position position="466"/>
    </location>
    <ligand>
        <name>Mg(2+)</name>
        <dbReference type="ChEBI" id="CHEBI:18420"/>
    </ligand>
</feature>
<dbReference type="InterPro" id="IPR006592">
    <property type="entry name" value="RNA_pol_N"/>
</dbReference>
<dbReference type="Gene3D" id="2.40.50.100">
    <property type="match status" value="3"/>
</dbReference>
<feature type="binding site" evidence="7">
    <location>
        <position position="71"/>
    </location>
    <ligand>
        <name>Zn(2+)</name>
        <dbReference type="ChEBI" id="CHEBI:29105"/>
        <label>1</label>
    </ligand>
</feature>
<keyword evidence="4 7" id="KW-0479">Metal-binding</keyword>
<gene>
    <name evidence="7" type="primary">rpoC</name>
    <name evidence="10" type="ORF">FHS77_000210</name>
</gene>
<evidence type="ECO:0000259" key="9">
    <source>
        <dbReference type="SMART" id="SM00663"/>
    </source>
</evidence>
<dbReference type="RefSeq" id="WP_184218723.1">
    <property type="nucleotide sequence ID" value="NZ_JACIIU010000001.1"/>
</dbReference>
<dbReference type="InterPro" id="IPR007080">
    <property type="entry name" value="RNA_pol_Rpb1_1"/>
</dbReference>
<dbReference type="SUPFAM" id="SSF64484">
    <property type="entry name" value="beta and beta-prime subunits of DNA dependent RNA-polymerase"/>
    <property type="match status" value="1"/>
</dbReference>
<keyword evidence="11" id="KW-1185">Reference proteome</keyword>
<feature type="binding site" evidence="7">
    <location>
        <position position="811"/>
    </location>
    <ligand>
        <name>Zn(2+)</name>
        <dbReference type="ChEBI" id="CHEBI:29105"/>
        <label>2</label>
    </ligand>
</feature>
<dbReference type="Pfam" id="PF04998">
    <property type="entry name" value="RNA_pol_Rpb1_5"/>
    <property type="match status" value="1"/>
</dbReference>
<evidence type="ECO:0000256" key="3">
    <source>
        <dbReference type="ARBA" id="ARBA00022695"/>
    </source>
</evidence>
<accession>A0A841LT36</accession>
<dbReference type="CDD" id="cd02655">
    <property type="entry name" value="RNAP_beta'_C"/>
    <property type="match status" value="1"/>
</dbReference>
<dbReference type="GO" id="GO:0000287">
    <property type="term" value="F:magnesium ion binding"/>
    <property type="evidence" value="ECO:0007669"/>
    <property type="project" value="UniProtKB-UniRule"/>
</dbReference>
<dbReference type="GO" id="GO:0003677">
    <property type="term" value="F:DNA binding"/>
    <property type="evidence" value="ECO:0007669"/>
    <property type="project" value="UniProtKB-UniRule"/>
</dbReference>
<dbReference type="GO" id="GO:0003899">
    <property type="term" value="F:DNA-directed RNA polymerase activity"/>
    <property type="evidence" value="ECO:0007669"/>
    <property type="project" value="UniProtKB-UniRule"/>
</dbReference>
<dbReference type="EMBL" id="JACIIU010000001">
    <property type="protein sequence ID" value="MBB6259702.1"/>
    <property type="molecule type" value="Genomic_DNA"/>
</dbReference>
<dbReference type="InterPro" id="IPR012754">
    <property type="entry name" value="DNA-dir_RpoC_beta_prime_bact"/>
</dbReference>
<dbReference type="Pfam" id="PF05000">
    <property type="entry name" value="RNA_pol_Rpb1_4"/>
    <property type="match status" value="1"/>
</dbReference>
<feature type="binding site" evidence="7">
    <location>
        <position position="73"/>
    </location>
    <ligand>
        <name>Zn(2+)</name>
        <dbReference type="ChEBI" id="CHEBI:29105"/>
        <label>1</label>
    </ligand>
</feature>
<evidence type="ECO:0000256" key="2">
    <source>
        <dbReference type="ARBA" id="ARBA00022679"/>
    </source>
</evidence>
<feature type="binding site" evidence="7">
    <location>
        <position position="885"/>
    </location>
    <ligand>
        <name>Zn(2+)</name>
        <dbReference type="ChEBI" id="CHEBI:29105"/>
        <label>2</label>
    </ligand>
</feature>
<keyword evidence="3 7" id="KW-0548">Nucleotidyltransferase</keyword>
<feature type="binding site" evidence="7">
    <location>
        <position position="895"/>
    </location>
    <ligand>
        <name>Zn(2+)</name>
        <dbReference type="ChEBI" id="CHEBI:29105"/>
        <label>2</label>
    </ligand>
</feature>
<comment type="cofactor">
    <cofactor evidence="7">
        <name>Zn(2+)</name>
        <dbReference type="ChEBI" id="CHEBI:29105"/>
    </cofactor>
    <text evidence="7">Binds 2 Zn(2+) ions per subunit.</text>
</comment>
<dbReference type="Pfam" id="PF00623">
    <property type="entry name" value="RNA_pol_Rpb1_2"/>
    <property type="match status" value="1"/>
</dbReference>
<proteinExistence type="inferred from homology"/>
<organism evidence="10 11">
    <name type="scientific">Paenochrobactrum gallinarii</name>
    <dbReference type="NCBI Taxonomy" id="643673"/>
    <lineage>
        <taxon>Bacteria</taxon>
        <taxon>Pseudomonadati</taxon>
        <taxon>Pseudomonadota</taxon>
        <taxon>Alphaproteobacteria</taxon>
        <taxon>Hyphomicrobiales</taxon>
        <taxon>Brucellaceae</taxon>
        <taxon>Paenochrobactrum</taxon>
    </lineage>
</organism>
<keyword evidence="2 7" id="KW-0808">Transferase</keyword>
<dbReference type="GO" id="GO:0008270">
    <property type="term" value="F:zinc ion binding"/>
    <property type="evidence" value="ECO:0007669"/>
    <property type="project" value="UniProtKB-UniRule"/>
</dbReference>
<evidence type="ECO:0000313" key="10">
    <source>
        <dbReference type="EMBL" id="MBB6259702.1"/>
    </source>
</evidence>
<protein>
    <recommendedName>
        <fullName evidence="7">DNA-directed RNA polymerase subunit beta'</fullName>
        <shortName evidence="7">RNAP subunit beta'</shortName>
        <ecNumber evidence="7">2.7.7.6</ecNumber>
    </recommendedName>
    <alternativeName>
        <fullName evidence="7">RNA polymerase subunit beta'</fullName>
    </alternativeName>
    <alternativeName>
        <fullName evidence="7">Transcriptase subunit beta'</fullName>
    </alternativeName>
</protein>
<dbReference type="Gene3D" id="1.10.132.30">
    <property type="match status" value="1"/>
</dbReference>
<dbReference type="GO" id="GO:0000428">
    <property type="term" value="C:DNA-directed RNA polymerase complex"/>
    <property type="evidence" value="ECO:0007669"/>
    <property type="project" value="UniProtKB-KW"/>
</dbReference>
<evidence type="ECO:0000256" key="5">
    <source>
        <dbReference type="ARBA" id="ARBA00023163"/>
    </source>
</evidence>
<keyword evidence="5 7" id="KW-0804">Transcription</keyword>
<dbReference type="Gene3D" id="1.10.150.390">
    <property type="match status" value="1"/>
</dbReference>